<comment type="caution">
    <text evidence="2">The sequence shown here is derived from an EMBL/GenBank/DDBJ whole genome shotgun (WGS) entry which is preliminary data.</text>
</comment>
<evidence type="ECO:0000313" key="2">
    <source>
        <dbReference type="EMBL" id="KAG2218176.1"/>
    </source>
</evidence>
<dbReference type="AlphaFoldDB" id="A0A8H7RYG8"/>
<name>A0A8H7RYG8_9FUNG</name>
<accession>A0A8H7RYG8</accession>
<dbReference type="OrthoDB" id="534815at2759"/>
<evidence type="ECO:0000256" key="1">
    <source>
        <dbReference type="SAM" id="MobiDB-lite"/>
    </source>
</evidence>
<proteinExistence type="predicted"/>
<gene>
    <name evidence="2" type="ORF">INT45_003602</name>
</gene>
<protein>
    <submittedName>
        <fullName evidence="2">Uncharacterized protein</fullName>
    </submittedName>
</protein>
<evidence type="ECO:0000313" key="3">
    <source>
        <dbReference type="Proteomes" id="UP000646827"/>
    </source>
</evidence>
<feature type="compositionally biased region" description="Polar residues" evidence="1">
    <location>
        <begin position="21"/>
        <end position="48"/>
    </location>
</feature>
<sequence length="188" mass="21025">MYYGPRSVLLPASKMVKNKNKSTSITTPAPLSSRTTTRGSDVQSSKSDSMQFSLGTMEDIEKVYGDMEDKKMNQSNTYLRAIKDGGDIKRQQDCDHAIAQVIDQIRSYVVALRPVISERIYFDLVRCVVDSGLTHLLGDVEDLQDIGAEDSHLIAQSLNSLFQLVDVFDSKDRGPRTRHRTNGHATRT</sequence>
<dbReference type="EMBL" id="JAEPRB010000247">
    <property type="protein sequence ID" value="KAG2218176.1"/>
    <property type="molecule type" value="Genomic_DNA"/>
</dbReference>
<dbReference type="Proteomes" id="UP000646827">
    <property type="component" value="Unassembled WGS sequence"/>
</dbReference>
<keyword evidence="3" id="KW-1185">Reference proteome</keyword>
<dbReference type="InterPro" id="IPR046362">
    <property type="entry name" value="Zw10/DSL1_C_sf"/>
</dbReference>
<dbReference type="Gene3D" id="1.10.357.150">
    <property type="match status" value="1"/>
</dbReference>
<feature type="region of interest" description="Disordered" evidence="1">
    <location>
        <begin position="15"/>
        <end position="48"/>
    </location>
</feature>
<organism evidence="2 3">
    <name type="scientific">Circinella minor</name>
    <dbReference type="NCBI Taxonomy" id="1195481"/>
    <lineage>
        <taxon>Eukaryota</taxon>
        <taxon>Fungi</taxon>
        <taxon>Fungi incertae sedis</taxon>
        <taxon>Mucoromycota</taxon>
        <taxon>Mucoromycotina</taxon>
        <taxon>Mucoromycetes</taxon>
        <taxon>Mucorales</taxon>
        <taxon>Lichtheimiaceae</taxon>
        <taxon>Circinella</taxon>
    </lineage>
</organism>
<reference evidence="2 3" key="1">
    <citation type="submission" date="2020-12" db="EMBL/GenBank/DDBJ databases">
        <title>Metabolic potential, ecology and presence of endohyphal bacteria is reflected in genomic diversity of Mucoromycotina.</title>
        <authorList>
            <person name="Muszewska A."/>
            <person name="Okrasinska A."/>
            <person name="Steczkiewicz K."/>
            <person name="Drgas O."/>
            <person name="Orlowska M."/>
            <person name="Perlinska-Lenart U."/>
            <person name="Aleksandrzak-Piekarczyk T."/>
            <person name="Szatraj K."/>
            <person name="Zielenkiewicz U."/>
            <person name="Pilsyk S."/>
            <person name="Malc E."/>
            <person name="Mieczkowski P."/>
            <person name="Kruszewska J.S."/>
            <person name="Biernat P."/>
            <person name="Pawlowska J."/>
        </authorList>
    </citation>
    <scope>NUCLEOTIDE SEQUENCE [LARGE SCALE GENOMIC DNA]</scope>
    <source>
        <strain evidence="2 3">CBS 142.35</strain>
    </source>
</reference>